<dbReference type="InterPro" id="IPR050613">
    <property type="entry name" value="Sec_Metabolite_Reg"/>
</dbReference>
<dbReference type="PANTHER" id="PTHR31001">
    <property type="entry name" value="UNCHARACTERIZED TRANSCRIPTIONAL REGULATORY PROTEIN"/>
    <property type="match status" value="1"/>
</dbReference>
<proteinExistence type="predicted"/>
<keyword evidence="2" id="KW-0539">Nucleus</keyword>
<dbReference type="STRING" id="42673.A0A2K0WB27"/>
<dbReference type="GO" id="GO:0005634">
    <property type="term" value="C:nucleus"/>
    <property type="evidence" value="ECO:0007669"/>
    <property type="project" value="UniProtKB-SubCell"/>
</dbReference>
<comment type="subcellular location">
    <subcellularLocation>
        <location evidence="1">Nucleus</location>
    </subcellularLocation>
</comment>
<dbReference type="AlphaFoldDB" id="A0A2K0WB27"/>
<evidence type="ECO:0000313" key="4">
    <source>
        <dbReference type="Proteomes" id="UP000236664"/>
    </source>
</evidence>
<evidence type="ECO:0000256" key="1">
    <source>
        <dbReference type="ARBA" id="ARBA00004123"/>
    </source>
</evidence>
<accession>A0A2K0WB27</accession>
<keyword evidence="4" id="KW-1185">Reference proteome</keyword>
<evidence type="ECO:0000313" key="3">
    <source>
        <dbReference type="EMBL" id="PNP79485.1"/>
    </source>
</evidence>
<organism evidence="3 4">
    <name type="scientific">Gibberella nygamai</name>
    <name type="common">Bean root rot disease fungus</name>
    <name type="synonym">Fusarium nygamai</name>
    <dbReference type="NCBI Taxonomy" id="42673"/>
    <lineage>
        <taxon>Eukaryota</taxon>
        <taxon>Fungi</taxon>
        <taxon>Dikarya</taxon>
        <taxon>Ascomycota</taxon>
        <taxon>Pezizomycotina</taxon>
        <taxon>Sordariomycetes</taxon>
        <taxon>Hypocreomycetidae</taxon>
        <taxon>Hypocreales</taxon>
        <taxon>Nectriaceae</taxon>
        <taxon>Fusarium</taxon>
        <taxon>Fusarium fujikuroi species complex</taxon>
    </lineage>
</organism>
<dbReference type="PANTHER" id="PTHR31001:SF40">
    <property type="entry name" value="ZN(II)2CYS6 TRANSCRIPTION FACTOR (EUROFUNG)"/>
    <property type="match status" value="1"/>
</dbReference>
<sequence length="107" mass="12048">MLERPAFSQDQFTPGPGNVPLASFTFSPGVSVSKLLATLPSRAFREYLIARYFTYQAPLFRVLHGPTFQKQYTDFTKETTPVSLPWLALLFIICSSTLLTFEHVTIA</sequence>
<protein>
    <submittedName>
        <fullName evidence="3">Uncharacterized protein</fullName>
    </submittedName>
</protein>
<reference evidence="3 4" key="1">
    <citation type="submission" date="2017-06" db="EMBL/GenBank/DDBJ databases">
        <title>Genome of Fusarium nygamai isolate CS10214.</title>
        <authorList>
            <person name="Gardiner D.M."/>
            <person name="Obanor F."/>
            <person name="Kazan K."/>
        </authorList>
    </citation>
    <scope>NUCLEOTIDE SEQUENCE [LARGE SCALE GENOMIC DNA]</scope>
    <source>
        <strain evidence="3 4">CS10214</strain>
    </source>
</reference>
<name>A0A2K0WB27_GIBNY</name>
<dbReference type="OrthoDB" id="2406834at2759"/>
<comment type="caution">
    <text evidence="3">The sequence shown here is derived from an EMBL/GenBank/DDBJ whole genome shotgun (WGS) entry which is preliminary data.</text>
</comment>
<evidence type="ECO:0000256" key="2">
    <source>
        <dbReference type="ARBA" id="ARBA00023242"/>
    </source>
</evidence>
<dbReference type="CDD" id="cd12148">
    <property type="entry name" value="fungal_TF_MHR"/>
    <property type="match status" value="1"/>
</dbReference>
<dbReference type="EMBL" id="MTQA01000090">
    <property type="protein sequence ID" value="PNP79485.1"/>
    <property type="molecule type" value="Genomic_DNA"/>
</dbReference>
<dbReference type="Proteomes" id="UP000236664">
    <property type="component" value="Unassembled WGS sequence"/>
</dbReference>
<gene>
    <name evidence="3" type="ORF">FNYG_07101</name>
</gene>